<proteinExistence type="predicted"/>
<keyword evidence="2" id="KW-1185">Reference proteome</keyword>
<evidence type="ECO:0000313" key="2">
    <source>
        <dbReference type="Proteomes" id="UP000265520"/>
    </source>
</evidence>
<sequence length="14" mass="1509">MDKGGLVNRPPLLV</sequence>
<name>A0A392VT94_9FABA</name>
<evidence type="ECO:0000313" key="1">
    <source>
        <dbReference type="EMBL" id="MCI89640.1"/>
    </source>
</evidence>
<organism evidence="1 2">
    <name type="scientific">Trifolium medium</name>
    <dbReference type="NCBI Taxonomy" id="97028"/>
    <lineage>
        <taxon>Eukaryota</taxon>
        <taxon>Viridiplantae</taxon>
        <taxon>Streptophyta</taxon>
        <taxon>Embryophyta</taxon>
        <taxon>Tracheophyta</taxon>
        <taxon>Spermatophyta</taxon>
        <taxon>Magnoliopsida</taxon>
        <taxon>eudicotyledons</taxon>
        <taxon>Gunneridae</taxon>
        <taxon>Pentapetalae</taxon>
        <taxon>rosids</taxon>
        <taxon>fabids</taxon>
        <taxon>Fabales</taxon>
        <taxon>Fabaceae</taxon>
        <taxon>Papilionoideae</taxon>
        <taxon>50 kb inversion clade</taxon>
        <taxon>NPAAA clade</taxon>
        <taxon>Hologalegina</taxon>
        <taxon>IRL clade</taxon>
        <taxon>Trifolieae</taxon>
        <taxon>Trifolium</taxon>
    </lineage>
</organism>
<dbReference type="EMBL" id="LXQA011224501">
    <property type="protein sequence ID" value="MCI89640.1"/>
    <property type="molecule type" value="Genomic_DNA"/>
</dbReference>
<comment type="caution">
    <text evidence="1">The sequence shown here is derived from an EMBL/GenBank/DDBJ whole genome shotgun (WGS) entry which is preliminary data.</text>
</comment>
<feature type="non-terminal residue" evidence="1">
    <location>
        <position position="14"/>
    </location>
</feature>
<dbReference type="Proteomes" id="UP000265520">
    <property type="component" value="Unassembled WGS sequence"/>
</dbReference>
<protein>
    <submittedName>
        <fullName evidence="1">Uncharacterized protein</fullName>
    </submittedName>
</protein>
<reference evidence="1 2" key="1">
    <citation type="journal article" date="2018" name="Front. Plant Sci.">
        <title>Red Clover (Trifolium pratense) and Zigzag Clover (T. medium) - A Picture of Genomic Similarities and Differences.</title>
        <authorList>
            <person name="Dluhosova J."/>
            <person name="Istvanek J."/>
            <person name="Nedelnik J."/>
            <person name="Repkova J."/>
        </authorList>
    </citation>
    <scope>NUCLEOTIDE SEQUENCE [LARGE SCALE GENOMIC DNA]</scope>
    <source>
        <strain evidence="2">cv. 10/8</strain>
        <tissue evidence="1">Leaf</tissue>
    </source>
</reference>
<accession>A0A392VT94</accession>